<organism evidence="1 2">
    <name type="scientific">Pristionchus pacificus</name>
    <name type="common">Parasitic nematode worm</name>
    <dbReference type="NCBI Taxonomy" id="54126"/>
    <lineage>
        <taxon>Eukaryota</taxon>
        <taxon>Metazoa</taxon>
        <taxon>Ecdysozoa</taxon>
        <taxon>Nematoda</taxon>
        <taxon>Chromadorea</taxon>
        <taxon>Rhabditida</taxon>
        <taxon>Rhabditina</taxon>
        <taxon>Diplogasteromorpha</taxon>
        <taxon>Diplogasteroidea</taxon>
        <taxon>Neodiplogasteridae</taxon>
        <taxon>Pristionchus</taxon>
    </lineage>
</organism>
<accession>A0A8R1UMZ7</accession>
<sequence>MDFFALPDAGRSYGKGELEWTRDAEKTRTVISISIYIGDELLRIIVPSNELDKFIAHWNRLFTGLDVEDSEYYPAHGNFNSDSIRMFTEKFKIETFHSTESGIAQFERHDTIIAICKCNNSAPFN</sequence>
<reference evidence="2" key="1">
    <citation type="journal article" date="2008" name="Nat. Genet.">
        <title>The Pristionchus pacificus genome provides a unique perspective on nematode lifestyle and parasitism.</title>
        <authorList>
            <person name="Dieterich C."/>
            <person name="Clifton S.W."/>
            <person name="Schuster L.N."/>
            <person name="Chinwalla A."/>
            <person name="Delehaunty K."/>
            <person name="Dinkelacker I."/>
            <person name="Fulton L."/>
            <person name="Fulton R."/>
            <person name="Godfrey J."/>
            <person name="Minx P."/>
            <person name="Mitreva M."/>
            <person name="Roeseler W."/>
            <person name="Tian H."/>
            <person name="Witte H."/>
            <person name="Yang S.P."/>
            <person name="Wilson R.K."/>
            <person name="Sommer R.J."/>
        </authorList>
    </citation>
    <scope>NUCLEOTIDE SEQUENCE [LARGE SCALE GENOMIC DNA]</scope>
    <source>
        <strain evidence="2">PS312</strain>
    </source>
</reference>
<name>A0A2A6CPN1_PRIPA</name>
<evidence type="ECO:0000313" key="2">
    <source>
        <dbReference type="Proteomes" id="UP000005239"/>
    </source>
</evidence>
<accession>A0A2A6CPN1</accession>
<evidence type="ECO:0000313" key="1">
    <source>
        <dbReference type="EnsemblMetazoa" id="PPA31094.1"/>
    </source>
</evidence>
<gene>
    <name evidence="1" type="primary">WBGene00203959</name>
</gene>
<reference evidence="1" key="2">
    <citation type="submission" date="2022-06" db="UniProtKB">
        <authorList>
            <consortium name="EnsemblMetazoa"/>
        </authorList>
    </citation>
    <scope>IDENTIFICATION</scope>
    <source>
        <strain evidence="1">PS312</strain>
    </source>
</reference>
<dbReference type="EnsemblMetazoa" id="PPA31094.1">
    <property type="protein sequence ID" value="PPA31094.1"/>
    <property type="gene ID" value="WBGene00203959"/>
</dbReference>
<protein>
    <submittedName>
        <fullName evidence="1">Uncharacterized protein</fullName>
    </submittedName>
</protein>
<keyword evidence="2" id="KW-1185">Reference proteome</keyword>
<dbReference type="AlphaFoldDB" id="A0A2A6CPN1"/>
<proteinExistence type="predicted"/>
<dbReference type="Proteomes" id="UP000005239">
    <property type="component" value="Unassembled WGS sequence"/>
</dbReference>